<gene>
    <name evidence="4" type="ORF">TTHERM_00557800</name>
</gene>
<evidence type="ECO:0000313" key="4">
    <source>
        <dbReference type="EMBL" id="EAS02099.2"/>
    </source>
</evidence>
<evidence type="ECO:0000313" key="5">
    <source>
        <dbReference type="Proteomes" id="UP000009168"/>
    </source>
</evidence>
<accession>I7LWL2</accession>
<dbReference type="AlphaFoldDB" id="I7LWL2"/>
<feature type="compositionally biased region" description="Low complexity" evidence="2">
    <location>
        <begin position="492"/>
        <end position="505"/>
    </location>
</feature>
<dbReference type="EMBL" id="GG662547">
    <property type="protein sequence ID" value="EAS02099.2"/>
    <property type="molecule type" value="Genomic_DNA"/>
</dbReference>
<feature type="compositionally biased region" description="Polar residues" evidence="2">
    <location>
        <begin position="440"/>
        <end position="491"/>
    </location>
</feature>
<keyword evidence="5" id="KW-1185">Reference proteome</keyword>
<organism evidence="4 5">
    <name type="scientific">Tetrahymena thermophila (strain SB210)</name>
    <dbReference type="NCBI Taxonomy" id="312017"/>
    <lineage>
        <taxon>Eukaryota</taxon>
        <taxon>Sar</taxon>
        <taxon>Alveolata</taxon>
        <taxon>Ciliophora</taxon>
        <taxon>Intramacronucleata</taxon>
        <taxon>Oligohymenophorea</taxon>
        <taxon>Hymenostomatida</taxon>
        <taxon>Tetrahymenina</taxon>
        <taxon>Tetrahymenidae</taxon>
        <taxon>Tetrahymena</taxon>
    </lineage>
</organism>
<keyword evidence="1" id="KW-0175">Coiled coil</keyword>
<proteinExistence type="predicted"/>
<feature type="region of interest" description="Disordered" evidence="2">
    <location>
        <begin position="348"/>
        <end position="376"/>
    </location>
</feature>
<dbReference type="KEGG" id="tet:TTHERM_00557800"/>
<dbReference type="Gene3D" id="2.30.29.30">
    <property type="entry name" value="Pleckstrin-homology domain (PH domain)/Phosphotyrosine-binding domain (PTB)"/>
    <property type="match status" value="1"/>
</dbReference>
<evidence type="ECO:0000259" key="3">
    <source>
        <dbReference type="SMART" id="SM00233"/>
    </source>
</evidence>
<dbReference type="InterPro" id="IPR011993">
    <property type="entry name" value="PH-like_dom_sf"/>
</dbReference>
<dbReference type="Proteomes" id="UP000009168">
    <property type="component" value="Unassembled WGS sequence"/>
</dbReference>
<dbReference type="RefSeq" id="XP_001022344.2">
    <property type="nucleotide sequence ID" value="XM_001022344.2"/>
</dbReference>
<dbReference type="InParanoid" id="I7LWL2"/>
<dbReference type="GeneID" id="7831549"/>
<feature type="compositionally biased region" description="Polar residues" evidence="2">
    <location>
        <begin position="349"/>
        <end position="376"/>
    </location>
</feature>
<feature type="region of interest" description="Disordered" evidence="2">
    <location>
        <begin position="440"/>
        <end position="505"/>
    </location>
</feature>
<name>I7LWL2_TETTS</name>
<dbReference type="CDD" id="cd00821">
    <property type="entry name" value="PH"/>
    <property type="match status" value="1"/>
</dbReference>
<dbReference type="InterPro" id="IPR001849">
    <property type="entry name" value="PH_domain"/>
</dbReference>
<dbReference type="SMART" id="SM00233">
    <property type="entry name" value="PH"/>
    <property type="match status" value="1"/>
</dbReference>
<evidence type="ECO:0000256" key="1">
    <source>
        <dbReference type="SAM" id="Coils"/>
    </source>
</evidence>
<dbReference type="SUPFAM" id="SSF50729">
    <property type="entry name" value="PH domain-like"/>
    <property type="match status" value="1"/>
</dbReference>
<feature type="domain" description="PH" evidence="3">
    <location>
        <begin position="161"/>
        <end position="254"/>
    </location>
</feature>
<protein>
    <recommendedName>
        <fullName evidence="3">PH domain-containing protein</fullName>
    </recommendedName>
</protein>
<feature type="coiled-coil region" evidence="1">
    <location>
        <begin position="253"/>
        <end position="280"/>
    </location>
</feature>
<evidence type="ECO:0000256" key="2">
    <source>
        <dbReference type="SAM" id="MobiDB-lite"/>
    </source>
</evidence>
<sequence>MATINSIKSNDNVMDSIAIYIENKNQKPMIIKTYDYKTCAEIKQLLIQKLNEKQQGLIQYEESQFSTSYASYNLVVQINTKKHPEQVQSRKVNPLERPFEIKYFLQNSKLEFYFIFEDSSNSEEQYACMDTNSKTYNLYEKCKYLYLIYQTIQSSIFLEKYIRMGNLGKLKKNESFSEFQLYLYPDHILYSQVKNKNQSVKIISLAKAHVQQLASQRYKNCFQIIESKIFTFRANSKLDLQGWLIEIFKCISNLQDKKLLDQCEEEIETAERQSQNYLVQAMDKSNMRCYKCIKKKSYRDKFIEFLMKEQEKYFINQIKISEKYQVYQNIIKMIDFIAKTQFNFPPYDNVQSNRNTSSHSSPGSGNNLENSFQGSYTQRKHAQSQDCTKLLKDFFENQIANNQYFQNFVFKILGKMHRLQYSKIASQLVDKQDNIFPSQTQTEQFKQRESTNSQQPKSTRISVLSEQAAQNNTQKENSPIFQMNSGFSTPASNKSKTNNQQQTENNNNYFSENIAFKELQTKNPALYEYLKKKQIENGNLSHSDSPKKNIIQNEQDQTNQDSQNQLEAPPQFQQCQSLIQFSSQQQSLQQQQFPSQSLIQFSHSNQPSISQKDQILPQDMNFQHIIQSRKTTNQSTTSSTFYSNNNQNLNDEILKYFQEQNQQKFLSDPSRQTLNLEDMTIESEPKTIREISDSQYFQNAMNNSSTNLIQIELSQQDFNQQIQQFSSEQMLNLLLGFIEIEAFTAFVKNGQYYKQIIKSRQQIYQQMMPNFDFLPKILNSQSNRFPQDIFTNQFNSPMKNSYTSGIAKVASKK</sequence>
<reference evidence="5" key="1">
    <citation type="journal article" date="2006" name="PLoS Biol.">
        <title>Macronuclear genome sequence of the ciliate Tetrahymena thermophila, a model eukaryote.</title>
        <authorList>
            <person name="Eisen J.A."/>
            <person name="Coyne R.S."/>
            <person name="Wu M."/>
            <person name="Wu D."/>
            <person name="Thiagarajan M."/>
            <person name="Wortman J.R."/>
            <person name="Badger J.H."/>
            <person name="Ren Q."/>
            <person name="Amedeo P."/>
            <person name="Jones K.M."/>
            <person name="Tallon L.J."/>
            <person name="Delcher A.L."/>
            <person name="Salzberg S.L."/>
            <person name="Silva J.C."/>
            <person name="Haas B.J."/>
            <person name="Majoros W.H."/>
            <person name="Farzad M."/>
            <person name="Carlton J.M."/>
            <person name="Smith R.K. Jr."/>
            <person name="Garg J."/>
            <person name="Pearlman R.E."/>
            <person name="Karrer K.M."/>
            <person name="Sun L."/>
            <person name="Manning G."/>
            <person name="Elde N.C."/>
            <person name="Turkewitz A.P."/>
            <person name="Asai D.J."/>
            <person name="Wilkes D.E."/>
            <person name="Wang Y."/>
            <person name="Cai H."/>
            <person name="Collins K."/>
            <person name="Stewart B.A."/>
            <person name="Lee S.R."/>
            <person name="Wilamowska K."/>
            <person name="Weinberg Z."/>
            <person name="Ruzzo W.L."/>
            <person name="Wloga D."/>
            <person name="Gaertig J."/>
            <person name="Frankel J."/>
            <person name="Tsao C.-C."/>
            <person name="Gorovsky M.A."/>
            <person name="Keeling P.J."/>
            <person name="Waller R.F."/>
            <person name="Patron N.J."/>
            <person name="Cherry J.M."/>
            <person name="Stover N.A."/>
            <person name="Krieger C.J."/>
            <person name="del Toro C."/>
            <person name="Ryder H.F."/>
            <person name="Williamson S.C."/>
            <person name="Barbeau R.A."/>
            <person name="Hamilton E.P."/>
            <person name="Orias E."/>
        </authorList>
    </citation>
    <scope>NUCLEOTIDE SEQUENCE [LARGE SCALE GENOMIC DNA]</scope>
    <source>
        <strain evidence="5">SB210</strain>
    </source>
</reference>